<dbReference type="RefSeq" id="XP_072858579.1">
    <property type="nucleotide sequence ID" value="XM_073002478.1"/>
</dbReference>
<sequence length="337" mass="38472">MHPGLAVGLVFGGCCSNVVFLELLVREFPGCGNLVTFAQFFFIAAEGFIFEANFGRKRPVLPIKYYLIMVAMFFTVSVVNNYALNLNIAMPLHMIFRSGSLIANMALGIIILKKRYTVYKYTSIALVSLGIFTCTFMSAKEVSSMRSTSERGEESISAFLWWLLGLGALTFALLMSARMGIFQETLYQKFGKHSKEALFYNHALPLPGFLLLAPDIYRHALLFNQSDPFQIPVLGLSMPIMWFYLLMNIITQYVCIRGVFILTTECTSLTVTLVVTLRKFISLIFSILYFRNPFTVWHWIGTLFVFVGTLMYTEVWNSLGPLLDRKRKREEEEKKQE</sequence>
<keyword evidence="3" id="KW-0813">Transport</keyword>
<organism evidence="10 11">
    <name type="scientific">Pogona vitticeps</name>
    <name type="common">central bearded dragon</name>
    <dbReference type="NCBI Taxonomy" id="103695"/>
    <lineage>
        <taxon>Eukaryota</taxon>
        <taxon>Metazoa</taxon>
        <taxon>Chordata</taxon>
        <taxon>Craniata</taxon>
        <taxon>Vertebrata</taxon>
        <taxon>Euteleostomi</taxon>
        <taxon>Lepidosauria</taxon>
        <taxon>Squamata</taxon>
        <taxon>Bifurcata</taxon>
        <taxon>Unidentata</taxon>
        <taxon>Episquamata</taxon>
        <taxon>Toxicofera</taxon>
        <taxon>Iguania</taxon>
        <taxon>Acrodonta</taxon>
        <taxon>Agamidae</taxon>
        <taxon>Amphibolurinae</taxon>
        <taxon>Pogona</taxon>
    </lineage>
</organism>
<keyword evidence="6 9" id="KW-1133">Transmembrane helix</keyword>
<feature type="transmembrane region" description="Helical" evidence="9">
    <location>
        <begin position="119"/>
        <end position="139"/>
    </location>
</feature>
<dbReference type="Pfam" id="PF08449">
    <property type="entry name" value="UAA"/>
    <property type="match status" value="1"/>
</dbReference>
<feature type="transmembrane region" description="Helical" evidence="9">
    <location>
        <begin position="159"/>
        <end position="177"/>
    </location>
</feature>
<proteinExistence type="inferred from homology"/>
<gene>
    <name evidence="11" type="primary">SLC35B4</name>
</gene>
<keyword evidence="10" id="KW-1185">Reference proteome</keyword>
<feature type="transmembrane region" description="Helical" evidence="9">
    <location>
        <begin position="229"/>
        <end position="247"/>
    </location>
</feature>
<feature type="transmembrane region" description="Helical" evidence="9">
    <location>
        <begin position="198"/>
        <end position="217"/>
    </location>
</feature>
<keyword evidence="5 9" id="KW-0812">Transmembrane</keyword>
<feature type="transmembrane region" description="Helical" evidence="9">
    <location>
        <begin position="259"/>
        <end position="290"/>
    </location>
</feature>
<evidence type="ECO:0000256" key="4">
    <source>
        <dbReference type="ARBA" id="ARBA00022597"/>
    </source>
</evidence>
<reference evidence="11" key="1">
    <citation type="submission" date="2025-08" db="UniProtKB">
        <authorList>
            <consortium name="RefSeq"/>
        </authorList>
    </citation>
    <scope>IDENTIFICATION</scope>
</reference>
<comment type="subcellular location">
    <subcellularLocation>
        <location evidence="1">Endomembrane system</location>
        <topology evidence="1">Multi-pass membrane protein</topology>
    </subcellularLocation>
</comment>
<evidence type="ECO:0000256" key="5">
    <source>
        <dbReference type="ARBA" id="ARBA00022692"/>
    </source>
</evidence>
<keyword evidence="7 9" id="KW-0472">Membrane</keyword>
<evidence type="ECO:0000256" key="1">
    <source>
        <dbReference type="ARBA" id="ARBA00004127"/>
    </source>
</evidence>
<accession>A0ABM5GLQ0</accession>
<name>A0ABM5GLQ0_9SAUR</name>
<comment type="similarity">
    <text evidence="2">Belongs to the nucleotide-sugar transporter family. SLC35B subfamily.</text>
</comment>
<dbReference type="PANTHER" id="PTHR10778">
    <property type="entry name" value="SOLUTE CARRIER FAMILY 35 MEMBER B"/>
    <property type="match status" value="1"/>
</dbReference>
<evidence type="ECO:0000313" key="10">
    <source>
        <dbReference type="Proteomes" id="UP001652642"/>
    </source>
</evidence>
<evidence type="ECO:0000313" key="11">
    <source>
        <dbReference type="RefSeq" id="XP_072858579.1"/>
    </source>
</evidence>
<feature type="transmembrane region" description="Helical" evidence="9">
    <location>
        <begin position="32"/>
        <end position="53"/>
    </location>
</feature>
<evidence type="ECO:0000256" key="2">
    <source>
        <dbReference type="ARBA" id="ARBA00010694"/>
    </source>
</evidence>
<keyword evidence="4 11" id="KW-0762">Sugar transport</keyword>
<protein>
    <recommendedName>
        <fullName evidence="8">Solute carrier family 35 member B4</fullName>
    </recommendedName>
</protein>
<evidence type="ECO:0000256" key="9">
    <source>
        <dbReference type="SAM" id="Phobius"/>
    </source>
</evidence>
<evidence type="ECO:0000256" key="7">
    <source>
        <dbReference type="ARBA" id="ARBA00023136"/>
    </source>
</evidence>
<dbReference type="Proteomes" id="UP001652642">
    <property type="component" value="Chromosome 5"/>
</dbReference>
<dbReference type="GeneID" id="110082617"/>
<evidence type="ECO:0000256" key="3">
    <source>
        <dbReference type="ARBA" id="ARBA00022448"/>
    </source>
</evidence>
<evidence type="ECO:0000256" key="8">
    <source>
        <dbReference type="ARBA" id="ARBA00041931"/>
    </source>
</evidence>
<feature type="transmembrane region" description="Helical" evidence="9">
    <location>
        <begin position="296"/>
        <end position="319"/>
    </location>
</feature>
<dbReference type="PANTHER" id="PTHR10778:SF4">
    <property type="entry name" value="NUCLEOTIDE SUGAR TRANSPORTER SLC35B4"/>
    <property type="match status" value="1"/>
</dbReference>
<feature type="transmembrane region" description="Helical" evidence="9">
    <location>
        <begin position="65"/>
        <end position="83"/>
    </location>
</feature>
<evidence type="ECO:0000256" key="6">
    <source>
        <dbReference type="ARBA" id="ARBA00022989"/>
    </source>
</evidence>
<dbReference type="InterPro" id="IPR013657">
    <property type="entry name" value="SCL35B1-4/HUT1"/>
</dbReference>